<evidence type="ECO:0000313" key="3">
    <source>
        <dbReference type="EMBL" id="KAF8662504.1"/>
    </source>
</evidence>
<dbReference type="OrthoDB" id="691035at2759"/>
<feature type="domain" description="ACT" evidence="2">
    <location>
        <begin position="138"/>
        <end position="209"/>
    </location>
</feature>
<dbReference type="PROSITE" id="PS51671">
    <property type="entry name" value="ACT"/>
    <property type="match status" value="1"/>
</dbReference>
<evidence type="ECO:0000313" key="4">
    <source>
        <dbReference type="Proteomes" id="UP000636709"/>
    </source>
</evidence>
<dbReference type="InterPro" id="IPR045865">
    <property type="entry name" value="ACT-like_dom_sf"/>
</dbReference>
<organism evidence="3 4">
    <name type="scientific">Digitaria exilis</name>
    <dbReference type="NCBI Taxonomy" id="1010633"/>
    <lineage>
        <taxon>Eukaryota</taxon>
        <taxon>Viridiplantae</taxon>
        <taxon>Streptophyta</taxon>
        <taxon>Embryophyta</taxon>
        <taxon>Tracheophyta</taxon>
        <taxon>Spermatophyta</taxon>
        <taxon>Magnoliopsida</taxon>
        <taxon>Liliopsida</taxon>
        <taxon>Poales</taxon>
        <taxon>Poaceae</taxon>
        <taxon>PACMAD clade</taxon>
        <taxon>Panicoideae</taxon>
        <taxon>Panicodae</taxon>
        <taxon>Paniceae</taxon>
        <taxon>Anthephorinae</taxon>
        <taxon>Digitaria</taxon>
    </lineage>
</organism>
<reference evidence="3" key="1">
    <citation type="submission" date="2020-07" db="EMBL/GenBank/DDBJ databases">
        <title>Genome sequence and genetic diversity analysis of an under-domesticated orphan crop, white fonio (Digitaria exilis).</title>
        <authorList>
            <person name="Bennetzen J.L."/>
            <person name="Chen S."/>
            <person name="Ma X."/>
            <person name="Wang X."/>
            <person name="Yssel A.E.J."/>
            <person name="Chaluvadi S.R."/>
            <person name="Johnson M."/>
            <person name="Gangashetty P."/>
            <person name="Hamidou F."/>
            <person name="Sanogo M.D."/>
            <person name="Zwaenepoel A."/>
            <person name="Wallace J."/>
            <person name="Van De Peer Y."/>
            <person name="Van Deynze A."/>
        </authorList>
    </citation>
    <scope>NUCLEOTIDE SEQUENCE</scope>
    <source>
        <tissue evidence="3">Leaves</tissue>
    </source>
</reference>
<keyword evidence="1" id="KW-0378">Hydrolase</keyword>
<dbReference type="Proteomes" id="UP000636709">
    <property type="component" value="Unassembled WGS sequence"/>
</dbReference>
<dbReference type="PANTHER" id="PTHR47320">
    <property type="entry name" value="BIFUNCTIONAL URIDYLYLTRANSFERASE/URIDYLYL-REMOVING ENZYME"/>
    <property type="match status" value="1"/>
</dbReference>
<accession>A0A835AHH9</accession>
<dbReference type="GO" id="GO:0016787">
    <property type="term" value="F:hydrolase activity"/>
    <property type="evidence" value="ECO:0007669"/>
    <property type="project" value="UniProtKB-KW"/>
</dbReference>
<evidence type="ECO:0000256" key="1">
    <source>
        <dbReference type="ARBA" id="ARBA00022801"/>
    </source>
</evidence>
<dbReference type="PANTHER" id="PTHR47320:SF1">
    <property type="entry name" value="BIFUNCTIONAL URIDYLYLTRANSFERASE_URIDYLYL-REMOVING ENZYME"/>
    <property type="match status" value="1"/>
</dbReference>
<protein>
    <recommendedName>
        <fullName evidence="2">ACT domain-containing protein</fullName>
    </recommendedName>
</protein>
<dbReference type="Gene3D" id="3.30.70.260">
    <property type="match status" value="1"/>
</dbReference>
<sequence length="209" mass="23616">MSAPMPPPPPPPPPQHQEEGIHDVVVLRIRDHLRQTGQHGDDLDSPSFADRLARHLRRLPCGYFIGYLDLDAGSLHEFLRHWRILDDCADPDKRPIFHARFMTAVHMHVHRSAPYYVGGDKDDDDHQELDTVTMFLHEIVFSGVDRPRILARLTALVSEVGLNVREAHVFTTVDGFLLAIFLVDGWETEDAGDLITKLKETSALYSGLS</sequence>
<evidence type="ECO:0000259" key="2">
    <source>
        <dbReference type="PROSITE" id="PS51671"/>
    </source>
</evidence>
<dbReference type="InterPro" id="IPR002912">
    <property type="entry name" value="ACT_dom"/>
</dbReference>
<comment type="caution">
    <text evidence="3">The sequence shown here is derived from an EMBL/GenBank/DDBJ whole genome shotgun (WGS) entry which is preliminary data.</text>
</comment>
<dbReference type="InterPro" id="IPR010043">
    <property type="entry name" value="UTase/UR"/>
</dbReference>
<gene>
    <name evidence="3" type="ORF">HU200_056096</name>
</gene>
<dbReference type="GO" id="GO:0008773">
    <property type="term" value="F:[protein-PII] uridylyltransferase activity"/>
    <property type="evidence" value="ECO:0007669"/>
    <property type="project" value="InterPro"/>
</dbReference>
<proteinExistence type="predicted"/>
<dbReference type="EMBL" id="JACEFO010002380">
    <property type="protein sequence ID" value="KAF8662504.1"/>
    <property type="molecule type" value="Genomic_DNA"/>
</dbReference>
<dbReference type="AlphaFoldDB" id="A0A835AHH9"/>
<dbReference type="Pfam" id="PF01842">
    <property type="entry name" value="ACT"/>
    <property type="match status" value="1"/>
</dbReference>
<keyword evidence="4" id="KW-1185">Reference proteome</keyword>
<dbReference type="SUPFAM" id="SSF55021">
    <property type="entry name" value="ACT-like"/>
    <property type="match status" value="1"/>
</dbReference>
<name>A0A835AHH9_9POAL</name>